<feature type="region of interest" description="Disordered" evidence="1">
    <location>
        <begin position="106"/>
        <end position="125"/>
    </location>
</feature>
<reference evidence="2" key="2">
    <citation type="journal article" date="2015" name="Data Brief">
        <title>Shoot transcriptome of the giant reed, Arundo donax.</title>
        <authorList>
            <person name="Barrero R.A."/>
            <person name="Guerrero F.D."/>
            <person name="Moolhuijzen P."/>
            <person name="Goolsby J.A."/>
            <person name="Tidwell J."/>
            <person name="Bellgard S.E."/>
            <person name="Bellgard M.I."/>
        </authorList>
    </citation>
    <scope>NUCLEOTIDE SEQUENCE</scope>
    <source>
        <tissue evidence="2">Shoot tissue taken approximately 20 cm above the soil surface</tissue>
    </source>
</reference>
<protein>
    <submittedName>
        <fullName evidence="2">Uncharacterized protein</fullName>
    </submittedName>
</protein>
<accession>A0A0A9B232</accession>
<organism evidence="2">
    <name type="scientific">Arundo donax</name>
    <name type="common">Giant reed</name>
    <name type="synonym">Donax arundinaceus</name>
    <dbReference type="NCBI Taxonomy" id="35708"/>
    <lineage>
        <taxon>Eukaryota</taxon>
        <taxon>Viridiplantae</taxon>
        <taxon>Streptophyta</taxon>
        <taxon>Embryophyta</taxon>
        <taxon>Tracheophyta</taxon>
        <taxon>Spermatophyta</taxon>
        <taxon>Magnoliopsida</taxon>
        <taxon>Liliopsida</taxon>
        <taxon>Poales</taxon>
        <taxon>Poaceae</taxon>
        <taxon>PACMAD clade</taxon>
        <taxon>Arundinoideae</taxon>
        <taxon>Arundineae</taxon>
        <taxon>Arundo</taxon>
    </lineage>
</organism>
<name>A0A0A9B232_ARUDO</name>
<dbReference type="EMBL" id="GBRH01241717">
    <property type="protein sequence ID" value="JAD56178.1"/>
    <property type="molecule type" value="Transcribed_RNA"/>
</dbReference>
<proteinExistence type="predicted"/>
<dbReference type="AlphaFoldDB" id="A0A0A9B232"/>
<sequence length="125" mass="13764">MEGYGLQHVSGAGQHVLQLVPHVPARRLVRGGRQLLHQRWDPPRLLGHWCSVSFLVKCSLPAMGGSTGWAATDPTQIPDPTSFGPNRPLLGSLHCSPVHRLSSVLPRPSQHLLDPARNPRRRRGD</sequence>
<evidence type="ECO:0000256" key="1">
    <source>
        <dbReference type="SAM" id="MobiDB-lite"/>
    </source>
</evidence>
<reference evidence="2" key="1">
    <citation type="submission" date="2014-09" db="EMBL/GenBank/DDBJ databases">
        <authorList>
            <person name="Magalhaes I.L.F."/>
            <person name="Oliveira U."/>
            <person name="Santos F.R."/>
            <person name="Vidigal T.H.D.A."/>
            <person name="Brescovit A.D."/>
            <person name="Santos A.J."/>
        </authorList>
    </citation>
    <scope>NUCLEOTIDE SEQUENCE</scope>
    <source>
        <tissue evidence="2">Shoot tissue taken approximately 20 cm above the soil surface</tissue>
    </source>
</reference>
<feature type="region of interest" description="Disordered" evidence="1">
    <location>
        <begin position="69"/>
        <end position="89"/>
    </location>
</feature>
<evidence type="ECO:0000313" key="2">
    <source>
        <dbReference type="EMBL" id="JAD56178.1"/>
    </source>
</evidence>